<feature type="binding site" evidence="2">
    <location>
        <position position="64"/>
    </location>
    <ligand>
        <name>substrate</name>
    </ligand>
</feature>
<dbReference type="InterPro" id="IPR013078">
    <property type="entry name" value="His_Pase_superF_clade-1"/>
</dbReference>
<dbReference type="PIRSF" id="PIRSF000709">
    <property type="entry name" value="6PFK_2-Ptase"/>
    <property type="match status" value="1"/>
</dbReference>
<gene>
    <name evidence="3" type="ORF">GCM10016234_02560</name>
</gene>
<feature type="active site" description="Proton donor/acceptor" evidence="1">
    <location>
        <position position="91"/>
    </location>
</feature>
<name>A0A8J3DML3_9HYPH</name>
<protein>
    <submittedName>
        <fullName evidence="3">Phosphoglycerate mutase</fullName>
    </submittedName>
</protein>
<proteinExistence type="predicted"/>
<keyword evidence="4" id="KW-1185">Reference proteome</keyword>
<dbReference type="PANTHER" id="PTHR48100:SF59">
    <property type="entry name" value="ADENOSYLCOBALAMIN_ALPHA-RIBAZOLE PHOSPHATASE"/>
    <property type="match status" value="1"/>
</dbReference>
<organism evidence="3 4">
    <name type="scientific">Tianweitania populi</name>
    <dbReference type="NCBI Taxonomy" id="1607949"/>
    <lineage>
        <taxon>Bacteria</taxon>
        <taxon>Pseudomonadati</taxon>
        <taxon>Pseudomonadota</taxon>
        <taxon>Alphaproteobacteria</taxon>
        <taxon>Hyphomicrobiales</taxon>
        <taxon>Phyllobacteriaceae</taxon>
        <taxon>Tianweitania</taxon>
    </lineage>
</organism>
<dbReference type="EMBL" id="BMZQ01000001">
    <property type="protein sequence ID" value="GHD05865.1"/>
    <property type="molecule type" value="Genomic_DNA"/>
</dbReference>
<dbReference type="Proteomes" id="UP000630142">
    <property type="component" value="Unassembled WGS sequence"/>
</dbReference>
<dbReference type="PANTHER" id="PTHR48100">
    <property type="entry name" value="BROAD-SPECIFICITY PHOSPHATASE YOR283W-RELATED"/>
    <property type="match status" value="1"/>
</dbReference>
<dbReference type="InterPro" id="IPR029033">
    <property type="entry name" value="His_PPase_superfam"/>
</dbReference>
<evidence type="ECO:0000313" key="4">
    <source>
        <dbReference type="Proteomes" id="UP000630142"/>
    </source>
</evidence>
<dbReference type="Gene3D" id="3.40.50.1240">
    <property type="entry name" value="Phosphoglycerate mutase-like"/>
    <property type="match status" value="1"/>
</dbReference>
<feature type="binding site" evidence="2">
    <location>
        <begin position="10"/>
        <end position="17"/>
    </location>
    <ligand>
        <name>substrate</name>
    </ligand>
</feature>
<dbReference type="Pfam" id="PF00300">
    <property type="entry name" value="His_Phos_1"/>
    <property type="match status" value="1"/>
</dbReference>
<dbReference type="GO" id="GO:0005737">
    <property type="term" value="C:cytoplasm"/>
    <property type="evidence" value="ECO:0007669"/>
    <property type="project" value="TreeGrafter"/>
</dbReference>
<dbReference type="CDD" id="cd07067">
    <property type="entry name" value="HP_PGM_like"/>
    <property type="match status" value="1"/>
</dbReference>
<dbReference type="SMART" id="SM00855">
    <property type="entry name" value="PGAM"/>
    <property type="match status" value="1"/>
</dbReference>
<sequence>MVRPLCYFIRHGETDWNAEGRLQGQADRDLTEKGRAQATGNGVKLKSLIGDAAGFDFVSSPMQRTRHTMERLREAMGLDPQAYRTDRRLMELSFGDWQGFTFAELEEKTPGLRAQRNQDKWNYLPPGKGAESYALLAQRFNGWLRELSTQTICVAHGGIVRTLFHLLGEADEVAASEMDIPQDRILRMENDRLSWL</sequence>
<evidence type="ECO:0000313" key="3">
    <source>
        <dbReference type="EMBL" id="GHD05865.1"/>
    </source>
</evidence>
<evidence type="ECO:0000256" key="1">
    <source>
        <dbReference type="PIRSR" id="PIRSR613078-1"/>
    </source>
</evidence>
<evidence type="ECO:0000256" key="2">
    <source>
        <dbReference type="PIRSR" id="PIRSR613078-2"/>
    </source>
</evidence>
<feature type="active site" description="Tele-phosphohistidine intermediate" evidence="1">
    <location>
        <position position="11"/>
    </location>
</feature>
<dbReference type="InterPro" id="IPR050275">
    <property type="entry name" value="PGM_Phosphatase"/>
</dbReference>
<comment type="caution">
    <text evidence="3">The sequence shown here is derived from an EMBL/GenBank/DDBJ whole genome shotgun (WGS) entry which is preliminary data.</text>
</comment>
<accession>A0A8J3DML3</accession>
<dbReference type="GO" id="GO:0016791">
    <property type="term" value="F:phosphatase activity"/>
    <property type="evidence" value="ECO:0007669"/>
    <property type="project" value="TreeGrafter"/>
</dbReference>
<reference evidence="3" key="1">
    <citation type="journal article" date="2014" name="Int. J. Syst. Evol. Microbiol.">
        <title>Complete genome sequence of Corynebacterium casei LMG S-19264T (=DSM 44701T), isolated from a smear-ripened cheese.</title>
        <authorList>
            <consortium name="US DOE Joint Genome Institute (JGI-PGF)"/>
            <person name="Walter F."/>
            <person name="Albersmeier A."/>
            <person name="Kalinowski J."/>
            <person name="Ruckert C."/>
        </authorList>
    </citation>
    <scope>NUCLEOTIDE SEQUENCE</scope>
    <source>
        <strain evidence="3">KCTC 42249</strain>
    </source>
</reference>
<reference evidence="3" key="2">
    <citation type="submission" date="2020-09" db="EMBL/GenBank/DDBJ databases">
        <authorList>
            <person name="Sun Q."/>
            <person name="Kim S."/>
        </authorList>
    </citation>
    <scope>NUCLEOTIDE SEQUENCE</scope>
    <source>
        <strain evidence="3">KCTC 42249</strain>
    </source>
</reference>
<dbReference type="SUPFAM" id="SSF53254">
    <property type="entry name" value="Phosphoglycerate mutase-like"/>
    <property type="match status" value="1"/>
</dbReference>
<dbReference type="AlphaFoldDB" id="A0A8J3DML3"/>